<dbReference type="Gene3D" id="3.90.70.10">
    <property type="entry name" value="Cysteine proteinases"/>
    <property type="match status" value="1"/>
</dbReference>
<feature type="chain" id="PRO_5039912920" evidence="2">
    <location>
        <begin position="17"/>
        <end position="309"/>
    </location>
</feature>
<dbReference type="SUPFAM" id="SSF54001">
    <property type="entry name" value="Cysteine proteinases"/>
    <property type="match status" value="1"/>
</dbReference>
<dbReference type="InterPro" id="IPR025661">
    <property type="entry name" value="Pept_asp_AS"/>
</dbReference>
<dbReference type="InterPro" id="IPR000668">
    <property type="entry name" value="Peptidase_C1A_C"/>
</dbReference>
<dbReference type="RefSeq" id="XP_022815753.1">
    <property type="nucleotide sequence ID" value="XM_022959985.1"/>
</dbReference>
<dbReference type="Proteomes" id="UP000301870">
    <property type="component" value="Chromosome 8"/>
</dbReference>
<reference evidence="5" key="1">
    <citation type="submission" date="2025-08" db="UniProtKB">
        <authorList>
            <consortium name="RefSeq"/>
        </authorList>
    </citation>
    <scope>IDENTIFICATION</scope>
    <source>
        <strain evidence="5">Ishihara</strain>
        <tissue evidence="5">Whole body</tissue>
    </source>
</reference>
<sequence length="309" mass="36230">MFGLLLLVTITRLAVADFDPDLHEKYLSMPRSSFVKYFNEQNYSWKMTEYDTNIRERYAPNAHFNYTDSIKGIPSITPEFEDLELPETFDARQHWPHCESIKDIYDQEDCEASFPFAVVSAISDRTCIQKNIHVRLSQQDFGCFHKGICDGEGNLYSFFAYWTQHGLVTQKCKPYNIHELKENICMHECVNNDTDYDKDKHFGDTYNSYFNRKRAIKVDLVTNGPVITNFPVYEDFYNYHRGIYEHKYGLFDGKIGVRVIGYGVEDGEKYWLVANSWGKKWGEQGLFKLKYNLTKVVFDLYITSPVPKN</sequence>
<protein>
    <submittedName>
        <fullName evidence="5">Cathepsin B-like cysteine proteinase 5</fullName>
    </submittedName>
</protein>
<dbReference type="AlphaFoldDB" id="A0A9J7DR36"/>
<dbReference type="SMART" id="SM00645">
    <property type="entry name" value="Pept_C1"/>
    <property type="match status" value="1"/>
</dbReference>
<dbReference type="PROSITE" id="PS00640">
    <property type="entry name" value="THIOL_PROTEASE_ASN"/>
    <property type="match status" value="1"/>
</dbReference>
<evidence type="ECO:0000313" key="4">
    <source>
        <dbReference type="Proteomes" id="UP000301870"/>
    </source>
</evidence>
<comment type="similarity">
    <text evidence="1">Belongs to the peptidase C1 family.</text>
</comment>
<dbReference type="InterPro" id="IPR013128">
    <property type="entry name" value="Peptidase_C1A"/>
</dbReference>
<keyword evidence="2" id="KW-0732">Signal</keyword>
<evidence type="ECO:0000256" key="2">
    <source>
        <dbReference type="SAM" id="SignalP"/>
    </source>
</evidence>
<feature type="signal peptide" evidence="2">
    <location>
        <begin position="1"/>
        <end position="16"/>
    </location>
</feature>
<evidence type="ECO:0000256" key="1">
    <source>
        <dbReference type="ARBA" id="ARBA00008455"/>
    </source>
</evidence>
<evidence type="ECO:0000313" key="5">
    <source>
        <dbReference type="RefSeq" id="XP_022815753.1"/>
    </source>
</evidence>
<gene>
    <name evidence="5" type="primary">LOC111349024</name>
</gene>
<feature type="domain" description="Peptidase C1A papain C-terminal" evidence="3">
    <location>
        <begin position="85"/>
        <end position="300"/>
    </location>
</feature>
<dbReference type="Pfam" id="PF00112">
    <property type="entry name" value="Peptidase_C1"/>
    <property type="match status" value="1"/>
</dbReference>
<keyword evidence="4" id="KW-1185">Reference proteome</keyword>
<dbReference type="PANTHER" id="PTHR12411">
    <property type="entry name" value="CYSTEINE PROTEASE FAMILY C1-RELATED"/>
    <property type="match status" value="1"/>
</dbReference>
<name>A0A9J7DR36_SPOLT</name>
<proteinExistence type="inferred from homology"/>
<dbReference type="InterPro" id="IPR038765">
    <property type="entry name" value="Papain-like_cys_pep_sf"/>
</dbReference>
<dbReference type="OrthoDB" id="3789175at2759"/>
<organism evidence="4 5">
    <name type="scientific">Spodoptera litura</name>
    <name type="common">Asian cotton leafworm</name>
    <dbReference type="NCBI Taxonomy" id="69820"/>
    <lineage>
        <taxon>Eukaryota</taxon>
        <taxon>Metazoa</taxon>
        <taxon>Ecdysozoa</taxon>
        <taxon>Arthropoda</taxon>
        <taxon>Hexapoda</taxon>
        <taxon>Insecta</taxon>
        <taxon>Pterygota</taxon>
        <taxon>Neoptera</taxon>
        <taxon>Endopterygota</taxon>
        <taxon>Lepidoptera</taxon>
        <taxon>Glossata</taxon>
        <taxon>Ditrysia</taxon>
        <taxon>Noctuoidea</taxon>
        <taxon>Noctuidae</taxon>
        <taxon>Amphipyrinae</taxon>
        <taxon>Spodoptera</taxon>
    </lineage>
</organism>
<evidence type="ECO:0000259" key="3">
    <source>
        <dbReference type="SMART" id="SM00645"/>
    </source>
</evidence>
<dbReference type="GO" id="GO:0008234">
    <property type="term" value="F:cysteine-type peptidase activity"/>
    <property type="evidence" value="ECO:0007669"/>
    <property type="project" value="InterPro"/>
</dbReference>
<dbReference type="KEGG" id="sliu:111349024"/>
<dbReference type="GO" id="GO:0006508">
    <property type="term" value="P:proteolysis"/>
    <property type="evidence" value="ECO:0007669"/>
    <property type="project" value="InterPro"/>
</dbReference>
<accession>A0A9J7DR36</accession>
<dbReference type="GeneID" id="111349024"/>